<gene>
    <name evidence="3" type="ORF">AUP43_13065</name>
</gene>
<organism evidence="3 4">
    <name type="scientific">Oceanibaculum pacificum</name>
    <dbReference type="NCBI Taxonomy" id="580166"/>
    <lineage>
        <taxon>Bacteria</taxon>
        <taxon>Pseudomonadati</taxon>
        <taxon>Pseudomonadota</taxon>
        <taxon>Alphaproteobacteria</taxon>
        <taxon>Rhodospirillales</taxon>
        <taxon>Oceanibaculaceae</taxon>
        <taxon>Oceanibaculum</taxon>
    </lineage>
</organism>
<feature type="region of interest" description="Disordered" evidence="1">
    <location>
        <begin position="1"/>
        <end position="29"/>
    </location>
</feature>
<sequence>MADLNTKETHQLIASDKVEGTSVRRPNGDKIGSIERVMIDKRSGRVAYAVMSFGGFLGMGEDHYALPWGKLSYNESLDAYEMDVTEDQLRGSPAGERERFDWNDRRWGERMHDYYKVPPYWI</sequence>
<dbReference type="AlphaFoldDB" id="A0A154VQ53"/>
<evidence type="ECO:0000256" key="1">
    <source>
        <dbReference type="SAM" id="MobiDB-lite"/>
    </source>
</evidence>
<dbReference type="SUPFAM" id="SSF50346">
    <property type="entry name" value="PRC-barrel domain"/>
    <property type="match status" value="1"/>
</dbReference>
<dbReference type="PANTHER" id="PTHR36505:SF1">
    <property type="entry name" value="BLR1072 PROTEIN"/>
    <property type="match status" value="1"/>
</dbReference>
<dbReference type="Gene3D" id="2.30.30.240">
    <property type="entry name" value="PRC-barrel domain"/>
    <property type="match status" value="1"/>
</dbReference>
<proteinExistence type="predicted"/>
<dbReference type="Proteomes" id="UP000076400">
    <property type="component" value="Unassembled WGS sequence"/>
</dbReference>
<dbReference type="Pfam" id="PF05239">
    <property type="entry name" value="PRC"/>
    <property type="match status" value="1"/>
</dbReference>
<accession>A0A154VQ53</accession>
<reference evidence="3 4" key="1">
    <citation type="submission" date="2015-12" db="EMBL/GenBank/DDBJ databases">
        <title>Genome sequence of Oceanibaculum pacificum MCCC 1A02656.</title>
        <authorList>
            <person name="Lu L."/>
            <person name="Lai Q."/>
            <person name="Shao Z."/>
            <person name="Qian P."/>
        </authorList>
    </citation>
    <scope>NUCLEOTIDE SEQUENCE [LARGE SCALE GENOMIC DNA]</scope>
    <source>
        <strain evidence="3 4">MCCC 1A02656</strain>
    </source>
</reference>
<comment type="caution">
    <text evidence="3">The sequence shown here is derived from an EMBL/GenBank/DDBJ whole genome shotgun (WGS) entry which is preliminary data.</text>
</comment>
<dbReference type="InterPro" id="IPR027275">
    <property type="entry name" value="PRC-brl_dom"/>
</dbReference>
<evidence type="ECO:0000259" key="2">
    <source>
        <dbReference type="Pfam" id="PF05239"/>
    </source>
</evidence>
<dbReference type="PANTHER" id="PTHR36505">
    <property type="entry name" value="BLR1072 PROTEIN"/>
    <property type="match status" value="1"/>
</dbReference>
<dbReference type="EMBL" id="LPXN01000146">
    <property type="protein sequence ID" value="KZD03395.1"/>
    <property type="molecule type" value="Genomic_DNA"/>
</dbReference>
<feature type="domain" description="PRC-barrel" evidence="2">
    <location>
        <begin position="13"/>
        <end position="89"/>
    </location>
</feature>
<dbReference type="InterPro" id="IPR011033">
    <property type="entry name" value="PRC_barrel-like_sf"/>
</dbReference>
<keyword evidence="4" id="KW-1185">Reference proteome</keyword>
<dbReference type="OrthoDB" id="8021018at2"/>
<dbReference type="RefSeq" id="WP_067559087.1">
    <property type="nucleotide sequence ID" value="NZ_LPXN01000146.1"/>
</dbReference>
<protein>
    <submittedName>
        <fullName evidence="3">Photosystem reaction center subunit H</fullName>
    </submittedName>
</protein>
<evidence type="ECO:0000313" key="3">
    <source>
        <dbReference type="EMBL" id="KZD03395.1"/>
    </source>
</evidence>
<feature type="compositionally biased region" description="Basic and acidic residues" evidence="1">
    <location>
        <begin position="1"/>
        <end position="10"/>
    </location>
</feature>
<name>A0A154VQ53_9PROT</name>
<evidence type="ECO:0000313" key="4">
    <source>
        <dbReference type="Proteomes" id="UP000076400"/>
    </source>
</evidence>